<protein>
    <submittedName>
        <fullName evidence="1">Uncharacterized protein</fullName>
    </submittedName>
</protein>
<keyword evidence="2" id="KW-1185">Reference proteome</keyword>
<reference evidence="2" key="1">
    <citation type="submission" date="2013-03" db="EMBL/GenBank/DDBJ databases">
        <title>The Genome Sequence of Anopheles dirus WRAIR2.</title>
        <authorList>
            <consortium name="The Broad Institute Genomics Platform"/>
            <person name="Neafsey D.E."/>
            <person name="Walton C."/>
            <person name="Walker B."/>
            <person name="Young S.K."/>
            <person name="Zeng Q."/>
            <person name="Gargeya S."/>
            <person name="Fitzgerald M."/>
            <person name="Haas B."/>
            <person name="Abouelleil A."/>
            <person name="Allen A.W."/>
            <person name="Alvarado L."/>
            <person name="Arachchi H.M."/>
            <person name="Berlin A.M."/>
            <person name="Chapman S.B."/>
            <person name="Gainer-Dewar J."/>
            <person name="Goldberg J."/>
            <person name="Griggs A."/>
            <person name="Gujja S."/>
            <person name="Hansen M."/>
            <person name="Howarth C."/>
            <person name="Imamovic A."/>
            <person name="Ireland A."/>
            <person name="Larimer J."/>
            <person name="McCowan C."/>
            <person name="Murphy C."/>
            <person name="Pearson M."/>
            <person name="Poon T.W."/>
            <person name="Priest M."/>
            <person name="Roberts A."/>
            <person name="Saif S."/>
            <person name="Shea T."/>
            <person name="Sisk P."/>
            <person name="Sykes S."/>
            <person name="Wortman J."/>
            <person name="Nusbaum C."/>
            <person name="Birren B."/>
        </authorList>
    </citation>
    <scope>NUCLEOTIDE SEQUENCE [LARGE SCALE GENOMIC DNA]</scope>
    <source>
        <strain evidence="2">WRAIR2</strain>
    </source>
</reference>
<accession>A0A182NNU4</accession>
<dbReference type="VEuPathDB" id="VectorBase:ADIR009329"/>
<dbReference type="EnsemblMetazoa" id="ADIR009329-RA">
    <property type="protein sequence ID" value="ADIR009329-PA"/>
    <property type="gene ID" value="ADIR009329"/>
</dbReference>
<evidence type="ECO:0000313" key="1">
    <source>
        <dbReference type="EnsemblMetazoa" id="ADIR009329-PA"/>
    </source>
</evidence>
<dbReference type="AlphaFoldDB" id="A0A182NNU4"/>
<evidence type="ECO:0000313" key="2">
    <source>
        <dbReference type="Proteomes" id="UP000075884"/>
    </source>
</evidence>
<reference evidence="1" key="2">
    <citation type="submission" date="2020-05" db="UniProtKB">
        <authorList>
            <consortium name="EnsemblMetazoa"/>
        </authorList>
    </citation>
    <scope>IDENTIFICATION</scope>
    <source>
        <strain evidence="1">WRAIR2</strain>
    </source>
</reference>
<dbReference type="Proteomes" id="UP000075884">
    <property type="component" value="Unassembled WGS sequence"/>
</dbReference>
<sequence>MARQINCLHFATMPTSCMIACQSLSAKMSIIASSASANTQTSASLAQVFSTKSMISLTSGSGSKQPRMPSIRSQFARISASSQPITPFSMSCTSFSVICRNSSGYPLRLQQPPDTAHLEFSLGRKISLTTSLMGLCFCLIVNGHIIGYFQIDAVDFTQLAVAKLQRRTEVVDDLAVLELLVERFVARTLLGSIVAAHLTEQLQLLVGHFDRFLEEDPGDGFRAWGSRQRAQ</sequence>
<organism evidence="1 2">
    <name type="scientific">Anopheles dirus</name>
    <dbReference type="NCBI Taxonomy" id="7168"/>
    <lineage>
        <taxon>Eukaryota</taxon>
        <taxon>Metazoa</taxon>
        <taxon>Ecdysozoa</taxon>
        <taxon>Arthropoda</taxon>
        <taxon>Hexapoda</taxon>
        <taxon>Insecta</taxon>
        <taxon>Pterygota</taxon>
        <taxon>Neoptera</taxon>
        <taxon>Endopterygota</taxon>
        <taxon>Diptera</taxon>
        <taxon>Nematocera</taxon>
        <taxon>Culicoidea</taxon>
        <taxon>Culicidae</taxon>
        <taxon>Anophelinae</taxon>
        <taxon>Anopheles</taxon>
    </lineage>
</organism>
<proteinExistence type="predicted"/>
<name>A0A182NNU4_9DIPT</name>